<dbReference type="Proteomes" id="UP000566819">
    <property type="component" value="Unassembled WGS sequence"/>
</dbReference>
<reference evidence="4 5" key="1">
    <citation type="submission" date="2020-03" db="EMBL/GenBank/DDBJ databases">
        <title>Draft Genome Sequence of Cudoniella acicularis.</title>
        <authorList>
            <person name="Buettner E."/>
            <person name="Kellner H."/>
        </authorList>
    </citation>
    <scope>NUCLEOTIDE SEQUENCE [LARGE SCALE GENOMIC DNA]</scope>
    <source>
        <strain evidence="4 5">DSM 108380</strain>
    </source>
</reference>
<evidence type="ECO:0000256" key="1">
    <source>
        <dbReference type="SAM" id="MobiDB-lite"/>
    </source>
</evidence>
<evidence type="ECO:0000313" key="4">
    <source>
        <dbReference type="EMBL" id="KAF4632645.1"/>
    </source>
</evidence>
<sequence length="569" mass="64861">MSGFEVVGVVLGVVPLLISGLEHYNEGLVPIKDMLKYKYVVKELVRALNVARCRLRITCETLLTGLVDDEELAMLLSLDSLGGDAWKRPDLDRKLQERLDESYEGYMETIAHLAGLMFTFAKKMGLNSKFRPTWIEKPDNPARNSIFGHDLKRKSAKLWKRVKLGLDHEEFHDLIKEMAHENLQLELLTRGNLELEPIRRQRNRDLDVKHWKGIREFAMRLYSSLLSRWPCKCGVPHQASLRLDIRSSPNKSEKADIKFEVVFAFSDNESPTAPWKWRNTEIKGVKITSQEGQSLLTARPSQGRSVSFGAPPSPPPSRAQSPPSPPMKSAKIKDLCSALARDDAGPCCLGYLDDEQWQHHVYLSKGQAPVEWPAKSLHQILSRGSNLQSVIITPKDRYELALLLSSTLLQLHNTPWLNDNWTRDDIYLLQGWSEKSLAKNIYVSKTFSPPQTNAAMQTDPDLPLLRNVSVFNLGLALLELTFGHPIEYYETEADLRNGVWTVMTNRLIAERLIGKIETYEGKRYSDVVYRCVYCDFGSRVTSFENDEFRQNFYAGVVQPLAQILDDFVK</sequence>
<keyword evidence="2" id="KW-0732">Signal</keyword>
<feature type="domain" description="DUF7580" evidence="3">
    <location>
        <begin position="214"/>
        <end position="565"/>
    </location>
</feature>
<feature type="chain" id="PRO_5034292453" description="DUF7580 domain-containing protein" evidence="2">
    <location>
        <begin position="21"/>
        <end position="569"/>
    </location>
</feature>
<dbReference type="Pfam" id="PF24476">
    <property type="entry name" value="DUF7580"/>
    <property type="match status" value="1"/>
</dbReference>
<dbReference type="OrthoDB" id="3565018at2759"/>
<comment type="caution">
    <text evidence="4">The sequence shown here is derived from an EMBL/GenBank/DDBJ whole genome shotgun (WGS) entry which is preliminary data.</text>
</comment>
<evidence type="ECO:0000313" key="5">
    <source>
        <dbReference type="Proteomes" id="UP000566819"/>
    </source>
</evidence>
<evidence type="ECO:0000259" key="3">
    <source>
        <dbReference type="Pfam" id="PF24476"/>
    </source>
</evidence>
<feature type="region of interest" description="Disordered" evidence="1">
    <location>
        <begin position="290"/>
        <end position="330"/>
    </location>
</feature>
<organism evidence="4 5">
    <name type="scientific">Cudoniella acicularis</name>
    <dbReference type="NCBI Taxonomy" id="354080"/>
    <lineage>
        <taxon>Eukaryota</taxon>
        <taxon>Fungi</taxon>
        <taxon>Dikarya</taxon>
        <taxon>Ascomycota</taxon>
        <taxon>Pezizomycotina</taxon>
        <taxon>Leotiomycetes</taxon>
        <taxon>Helotiales</taxon>
        <taxon>Tricladiaceae</taxon>
        <taxon>Cudoniella</taxon>
    </lineage>
</organism>
<evidence type="ECO:0000256" key="2">
    <source>
        <dbReference type="SAM" id="SignalP"/>
    </source>
</evidence>
<dbReference type="InterPro" id="IPR056002">
    <property type="entry name" value="DUF7580"/>
</dbReference>
<keyword evidence="5" id="KW-1185">Reference proteome</keyword>
<dbReference type="PANTHER" id="PTHR35186:SF4">
    <property type="entry name" value="PRION-INHIBITION AND PROPAGATION HELO DOMAIN-CONTAINING PROTEIN"/>
    <property type="match status" value="1"/>
</dbReference>
<accession>A0A8H4RME9</accession>
<name>A0A8H4RME9_9HELO</name>
<feature type="compositionally biased region" description="Pro residues" evidence="1">
    <location>
        <begin position="311"/>
        <end position="326"/>
    </location>
</feature>
<gene>
    <name evidence="4" type="ORF">G7Y89_g5493</name>
</gene>
<dbReference type="AlphaFoldDB" id="A0A8H4RME9"/>
<dbReference type="EMBL" id="JAAMPI010000329">
    <property type="protein sequence ID" value="KAF4632645.1"/>
    <property type="molecule type" value="Genomic_DNA"/>
</dbReference>
<protein>
    <recommendedName>
        <fullName evidence="3">DUF7580 domain-containing protein</fullName>
    </recommendedName>
</protein>
<proteinExistence type="predicted"/>
<dbReference type="PANTHER" id="PTHR35186">
    <property type="entry name" value="ANK_REP_REGION DOMAIN-CONTAINING PROTEIN"/>
    <property type="match status" value="1"/>
</dbReference>
<feature type="compositionally biased region" description="Polar residues" evidence="1">
    <location>
        <begin position="290"/>
        <end position="305"/>
    </location>
</feature>
<feature type="signal peptide" evidence="2">
    <location>
        <begin position="1"/>
        <end position="20"/>
    </location>
</feature>